<feature type="transmembrane region" description="Helical" evidence="1">
    <location>
        <begin position="46"/>
        <end position="69"/>
    </location>
</feature>
<gene>
    <name evidence="2" type="ORF">TIRI35C_0146</name>
</gene>
<dbReference type="EMBL" id="LR881183">
    <property type="protein sequence ID" value="CAD5243300.1"/>
    <property type="molecule type" value="Genomic_DNA"/>
</dbReference>
<sequence length="297" mass="32672">MVRINLYSKKKEEVLLIVNGKIYKEKLHSVECRQPMEVDHLRWKPLLAVLLGLLMVGVTAGSASATAVVSKNQYTPIQLRVSPLSKTDKSKILSIVSDELPALGIPRTEISIENIQGYKASSYYAFTIHTPKGSIVGIYDGKSISLSRIIKTTENNIVVKTVTDGNVRIHRYTKSEIQELSQPFKRITYYQPVSTAPFKGDIIHPDASFDGPHWWGWKVVFTEQETQDIVSILEKGSATAGAIAAYLIYTGVPAGIALIAAAALMASATVIYTIDALGGHKGIYVKYVLGQTIIWHN</sequence>
<proteinExistence type="predicted"/>
<dbReference type="AlphaFoldDB" id="A0A7G2D5Y5"/>
<dbReference type="RefSeq" id="WP_188201375.1">
    <property type="nucleotide sequence ID" value="NZ_LR881183.1"/>
</dbReference>
<protein>
    <submittedName>
        <fullName evidence="2">Uncharacterized protein</fullName>
    </submittedName>
</protein>
<keyword evidence="1" id="KW-0472">Membrane</keyword>
<accession>A0A7G2D5Y5</accession>
<evidence type="ECO:0000256" key="1">
    <source>
        <dbReference type="SAM" id="Phobius"/>
    </source>
</evidence>
<dbReference type="Proteomes" id="UP000516304">
    <property type="component" value="Chromosome TIRI35C"/>
</dbReference>
<reference evidence="2 3" key="1">
    <citation type="submission" date="2020-09" db="EMBL/GenBank/DDBJ databases">
        <authorList>
            <person name="Courtine D."/>
        </authorList>
    </citation>
    <scope>NUCLEOTIDE SEQUENCE [LARGE SCALE GENOMIC DNA]</scope>
    <source>
        <strain evidence="2 3">IRI35c</strain>
    </source>
</reference>
<evidence type="ECO:0000313" key="2">
    <source>
        <dbReference type="EMBL" id="CAD5243300.1"/>
    </source>
</evidence>
<keyword evidence="3" id="KW-1185">Reference proteome</keyword>
<keyword evidence="1" id="KW-0812">Transmembrane</keyword>
<organism evidence="2 3">
    <name type="scientific">Thermococcus camini</name>
    <dbReference type="NCBI Taxonomy" id="2016373"/>
    <lineage>
        <taxon>Archaea</taxon>
        <taxon>Methanobacteriati</taxon>
        <taxon>Methanobacteriota</taxon>
        <taxon>Thermococci</taxon>
        <taxon>Thermococcales</taxon>
        <taxon>Thermococcaceae</taxon>
        <taxon>Thermococcus</taxon>
    </lineage>
</organism>
<dbReference type="GeneID" id="58917879"/>
<dbReference type="KEGG" id="tcq:TIRI35C_0146"/>
<evidence type="ECO:0000313" key="3">
    <source>
        <dbReference type="Proteomes" id="UP000516304"/>
    </source>
</evidence>
<name>A0A7G2D5Y5_9EURY</name>
<keyword evidence="1" id="KW-1133">Transmembrane helix</keyword>
<feature type="transmembrane region" description="Helical" evidence="1">
    <location>
        <begin position="246"/>
        <end position="274"/>
    </location>
</feature>